<name>A0ABD3PF94_9STRA</name>
<dbReference type="PANTHER" id="PTHR36142:SF2">
    <property type="entry name" value="METALLO-HYDROLASE_OXIDOREDUCTASE SUPERFAMILY PROTEIN"/>
    <property type="match status" value="1"/>
</dbReference>
<dbReference type="Proteomes" id="UP001530315">
    <property type="component" value="Unassembled WGS sequence"/>
</dbReference>
<feature type="region of interest" description="Disordered" evidence="1">
    <location>
        <begin position="54"/>
        <end position="82"/>
    </location>
</feature>
<feature type="compositionally biased region" description="Low complexity" evidence="1">
    <location>
        <begin position="118"/>
        <end position="129"/>
    </location>
</feature>
<dbReference type="Pfam" id="PF13483">
    <property type="entry name" value="Lactamase_B_3"/>
    <property type="match status" value="1"/>
</dbReference>
<keyword evidence="4" id="KW-1185">Reference proteome</keyword>
<sequence>MTRPSSLVVAVVLPPLLVVARVATLRGIVRPVVDSLSLVPPRIVSAPPRINGRARAAVSSSADATTTTTSTSSSGGGRAPFGFRYTHLEGNGQLWQITTDGPKRGGGDDDYDDGGDGRSSSSGSSSSLSVVVDPLASQLDFGMPWGYRANKRIMSEDETIDAICDANPSHCLLTMGLDDHTHLPTLSRLRDRMPDMKYVVAPSCVGKLTEMGIRSECVTVLDHGRSCDLLPNDDYDDDDGGIGGGFGAIVTATRGALVGPPWQRRENGYLLELFRYDNDDDGGTGDRRHGREGGASIYYEPHGDVVLDDIRDARADVVISPVTRQSLPAHAPPIARYTLVHGGERTLRIAETLRASVIVPLGNGALDVEGPLSGLVISSGDVDDFEDIVTRRNIDATNNNMGGGGGEGADDVIIMKVARAIPGVPLTIMI</sequence>
<feature type="signal peptide" evidence="2">
    <location>
        <begin position="1"/>
        <end position="20"/>
    </location>
</feature>
<gene>
    <name evidence="3" type="ORF">ACHAW5_002976</name>
</gene>
<feature type="compositionally biased region" description="Low complexity" evidence="1">
    <location>
        <begin position="54"/>
        <end position="73"/>
    </location>
</feature>
<dbReference type="AlphaFoldDB" id="A0ABD3PF94"/>
<evidence type="ECO:0000256" key="1">
    <source>
        <dbReference type="SAM" id="MobiDB-lite"/>
    </source>
</evidence>
<proteinExistence type="predicted"/>
<dbReference type="Gene3D" id="3.60.15.10">
    <property type="entry name" value="Ribonuclease Z/Hydroxyacylglutathione hydrolase-like"/>
    <property type="match status" value="1"/>
</dbReference>
<protein>
    <recommendedName>
        <fullName evidence="5">Cleavage and polyadenylation specificity factor subunit 2</fullName>
    </recommendedName>
</protein>
<organism evidence="3 4">
    <name type="scientific">Stephanodiscus triporus</name>
    <dbReference type="NCBI Taxonomy" id="2934178"/>
    <lineage>
        <taxon>Eukaryota</taxon>
        <taxon>Sar</taxon>
        <taxon>Stramenopiles</taxon>
        <taxon>Ochrophyta</taxon>
        <taxon>Bacillariophyta</taxon>
        <taxon>Coscinodiscophyceae</taxon>
        <taxon>Thalassiosirophycidae</taxon>
        <taxon>Stephanodiscales</taxon>
        <taxon>Stephanodiscaceae</taxon>
        <taxon>Stephanodiscus</taxon>
    </lineage>
</organism>
<evidence type="ECO:0000313" key="3">
    <source>
        <dbReference type="EMBL" id="KAL3786775.1"/>
    </source>
</evidence>
<feature type="chain" id="PRO_5044790588" description="Cleavage and polyadenylation specificity factor subunit 2" evidence="2">
    <location>
        <begin position="21"/>
        <end position="430"/>
    </location>
</feature>
<dbReference type="PANTHER" id="PTHR36142">
    <property type="entry name" value="METALLO-HYDROLASE/OXIDOREDUCTASE SUPERFAMILY PROTEIN"/>
    <property type="match status" value="1"/>
</dbReference>
<keyword evidence="2" id="KW-0732">Signal</keyword>
<dbReference type="InterPro" id="IPR036866">
    <property type="entry name" value="RibonucZ/Hydroxyglut_hydro"/>
</dbReference>
<accession>A0ABD3PF94</accession>
<evidence type="ECO:0008006" key="5">
    <source>
        <dbReference type="Google" id="ProtNLM"/>
    </source>
</evidence>
<reference evidence="3 4" key="1">
    <citation type="submission" date="2024-10" db="EMBL/GenBank/DDBJ databases">
        <title>Updated reference genomes for cyclostephanoid diatoms.</title>
        <authorList>
            <person name="Roberts W.R."/>
            <person name="Alverson A.J."/>
        </authorList>
    </citation>
    <scope>NUCLEOTIDE SEQUENCE [LARGE SCALE GENOMIC DNA]</scope>
    <source>
        <strain evidence="3 4">AJA276-08</strain>
    </source>
</reference>
<evidence type="ECO:0000256" key="2">
    <source>
        <dbReference type="SAM" id="SignalP"/>
    </source>
</evidence>
<feature type="region of interest" description="Disordered" evidence="1">
    <location>
        <begin position="95"/>
        <end position="129"/>
    </location>
</feature>
<comment type="caution">
    <text evidence="3">The sequence shown here is derived from an EMBL/GenBank/DDBJ whole genome shotgun (WGS) entry which is preliminary data.</text>
</comment>
<dbReference type="EMBL" id="JALLAZ020000812">
    <property type="protein sequence ID" value="KAL3786775.1"/>
    <property type="molecule type" value="Genomic_DNA"/>
</dbReference>
<evidence type="ECO:0000313" key="4">
    <source>
        <dbReference type="Proteomes" id="UP001530315"/>
    </source>
</evidence>